<dbReference type="InterPro" id="IPR013083">
    <property type="entry name" value="Znf_RING/FYVE/PHD"/>
</dbReference>
<dbReference type="InterPro" id="IPR011011">
    <property type="entry name" value="Znf_FYVE_PHD"/>
</dbReference>
<keyword evidence="1" id="KW-0479">Metal-binding</keyword>
<keyword evidence="7" id="KW-1185">Reference proteome</keyword>
<comment type="caution">
    <text evidence="6">The sequence shown here is derived from an EMBL/GenBank/DDBJ whole genome shotgun (WGS) entry which is preliminary data.</text>
</comment>
<feature type="domain" description="Zinc finger PHD-type" evidence="5">
    <location>
        <begin position="275"/>
        <end position="318"/>
    </location>
</feature>
<evidence type="ECO:0000313" key="7">
    <source>
        <dbReference type="Proteomes" id="UP001498398"/>
    </source>
</evidence>
<keyword evidence="3" id="KW-0862">Zinc</keyword>
<feature type="compositionally biased region" description="Polar residues" evidence="4">
    <location>
        <begin position="154"/>
        <end position="171"/>
    </location>
</feature>
<evidence type="ECO:0000259" key="5">
    <source>
        <dbReference type="SMART" id="SM00249"/>
    </source>
</evidence>
<dbReference type="SUPFAM" id="SSF57903">
    <property type="entry name" value="FYVE/PHD zinc finger"/>
    <property type="match status" value="1"/>
</dbReference>
<evidence type="ECO:0000256" key="3">
    <source>
        <dbReference type="ARBA" id="ARBA00022833"/>
    </source>
</evidence>
<dbReference type="SMART" id="SM00249">
    <property type="entry name" value="PHD"/>
    <property type="match status" value="1"/>
</dbReference>
<evidence type="ECO:0000256" key="2">
    <source>
        <dbReference type="ARBA" id="ARBA00022771"/>
    </source>
</evidence>
<sequence length="379" mass="42073">MIAISSCSCDTPFIVFGSDGETGTVEVQIASALTSGLPRSIRLGFEIVGGLSAALDYLADNGVPCTSLGPDNFELYITREDQVKIGMDLNEVEKSSDVQNDDDALWELLNTLCIKTFRNANRLLYDDEHIKEEDFECSESRRNNLELPGPNTPLPSSEASRTLPDISSPSESFPLRRELMWKQSQRGSKTVSSIARQYRNRLRLAAHPYADSLRLRRFQGGPRRSITHRCQGYGKEQITLTSDVEDAALVLHTAPFPGEKCLICSGVVKENEDFRCACGRADNGFASTIKCSVCNLWQHGQCAGLNVDPRNFLCPFCDLVRDMSSHRHHDHDYQGPSTSSMYPVRNSTLSENLNNLSTLLKTSAINQSYNEACKTCKAK</sequence>
<keyword evidence="2" id="KW-0863">Zinc-finger</keyword>
<protein>
    <recommendedName>
        <fullName evidence="5">Zinc finger PHD-type domain-containing protein</fullName>
    </recommendedName>
</protein>
<gene>
    <name evidence="6" type="ORF">VKT23_015637</name>
</gene>
<proteinExistence type="predicted"/>
<dbReference type="Gene3D" id="3.30.40.10">
    <property type="entry name" value="Zinc/RING finger domain, C3HC4 (zinc finger)"/>
    <property type="match status" value="1"/>
</dbReference>
<dbReference type="EMBL" id="JBANRG010000054">
    <property type="protein sequence ID" value="KAK7443464.1"/>
    <property type="molecule type" value="Genomic_DNA"/>
</dbReference>
<evidence type="ECO:0000256" key="4">
    <source>
        <dbReference type="SAM" id="MobiDB-lite"/>
    </source>
</evidence>
<evidence type="ECO:0000313" key="6">
    <source>
        <dbReference type="EMBL" id="KAK7443464.1"/>
    </source>
</evidence>
<organism evidence="6 7">
    <name type="scientific">Marasmiellus scandens</name>
    <dbReference type="NCBI Taxonomy" id="2682957"/>
    <lineage>
        <taxon>Eukaryota</taxon>
        <taxon>Fungi</taxon>
        <taxon>Dikarya</taxon>
        <taxon>Basidiomycota</taxon>
        <taxon>Agaricomycotina</taxon>
        <taxon>Agaricomycetes</taxon>
        <taxon>Agaricomycetidae</taxon>
        <taxon>Agaricales</taxon>
        <taxon>Marasmiineae</taxon>
        <taxon>Omphalotaceae</taxon>
        <taxon>Marasmiellus</taxon>
    </lineage>
</organism>
<reference evidence="6 7" key="1">
    <citation type="submission" date="2024-01" db="EMBL/GenBank/DDBJ databases">
        <title>A draft genome for the cacao thread blight pathogen Marasmiellus scandens.</title>
        <authorList>
            <person name="Baruah I.K."/>
            <person name="Leung J."/>
            <person name="Bukari Y."/>
            <person name="Amoako-Attah I."/>
            <person name="Meinhardt L.W."/>
            <person name="Bailey B.A."/>
            <person name="Cohen S.P."/>
        </authorList>
    </citation>
    <scope>NUCLEOTIDE SEQUENCE [LARGE SCALE GENOMIC DNA]</scope>
    <source>
        <strain evidence="6 7">GH-19</strain>
    </source>
</reference>
<dbReference type="InterPro" id="IPR001965">
    <property type="entry name" value="Znf_PHD"/>
</dbReference>
<feature type="region of interest" description="Disordered" evidence="4">
    <location>
        <begin position="140"/>
        <end position="171"/>
    </location>
</feature>
<accession>A0ABR1J078</accession>
<evidence type="ECO:0000256" key="1">
    <source>
        <dbReference type="ARBA" id="ARBA00022723"/>
    </source>
</evidence>
<dbReference type="Proteomes" id="UP001498398">
    <property type="component" value="Unassembled WGS sequence"/>
</dbReference>
<name>A0ABR1J078_9AGAR</name>